<dbReference type="GO" id="GO:0006629">
    <property type="term" value="P:lipid metabolic process"/>
    <property type="evidence" value="ECO:0007669"/>
    <property type="project" value="InterPro"/>
</dbReference>
<evidence type="ECO:0000313" key="2">
    <source>
        <dbReference type="EMBL" id="KIK40899.1"/>
    </source>
</evidence>
<dbReference type="Proteomes" id="UP000054485">
    <property type="component" value="Unassembled WGS sequence"/>
</dbReference>
<dbReference type="PROSITE" id="PS50007">
    <property type="entry name" value="PIPLC_X_DOMAIN"/>
    <property type="match status" value="1"/>
</dbReference>
<dbReference type="EMBL" id="KN835286">
    <property type="protein sequence ID" value="KIK40899.1"/>
    <property type="molecule type" value="Genomic_DNA"/>
</dbReference>
<reference evidence="3" key="2">
    <citation type="submission" date="2015-01" db="EMBL/GenBank/DDBJ databases">
        <title>Evolutionary Origins and Diversification of the Mycorrhizal Mutualists.</title>
        <authorList>
            <consortium name="DOE Joint Genome Institute"/>
            <consortium name="Mycorrhizal Genomics Consortium"/>
            <person name="Kohler A."/>
            <person name="Kuo A."/>
            <person name="Nagy L.G."/>
            <person name="Floudas D."/>
            <person name="Copeland A."/>
            <person name="Barry K.W."/>
            <person name="Cichocki N."/>
            <person name="Veneault-Fourrey C."/>
            <person name="LaButti K."/>
            <person name="Lindquist E.A."/>
            <person name="Lipzen A."/>
            <person name="Lundell T."/>
            <person name="Morin E."/>
            <person name="Murat C."/>
            <person name="Riley R."/>
            <person name="Ohm R."/>
            <person name="Sun H."/>
            <person name="Tunlid A."/>
            <person name="Henrissat B."/>
            <person name="Grigoriev I.V."/>
            <person name="Hibbett D.S."/>
            <person name="Martin F."/>
        </authorList>
    </citation>
    <scope>NUCLEOTIDE SEQUENCE [LARGE SCALE GENOMIC DNA]</scope>
    <source>
        <strain evidence="3">UH-Slu-Lm8-n1</strain>
    </source>
</reference>
<keyword evidence="3" id="KW-1185">Reference proteome</keyword>
<reference evidence="2 3" key="1">
    <citation type="submission" date="2014-04" db="EMBL/GenBank/DDBJ databases">
        <authorList>
            <consortium name="DOE Joint Genome Institute"/>
            <person name="Kuo A."/>
            <person name="Ruytinx J."/>
            <person name="Rineau F."/>
            <person name="Colpaert J."/>
            <person name="Kohler A."/>
            <person name="Nagy L.G."/>
            <person name="Floudas D."/>
            <person name="Copeland A."/>
            <person name="Barry K.W."/>
            <person name="Cichocki N."/>
            <person name="Veneault-Fourrey C."/>
            <person name="LaButti K."/>
            <person name="Lindquist E.A."/>
            <person name="Lipzen A."/>
            <person name="Lundell T."/>
            <person name="Morin E."/>
            <person name="Murat C."/>
            <person name="Sun H."/>
            <person name="Tunlid A."/>
            <person name="Henrissat B."/>
            <person name="Grigoriev I.V."/>
            <person name="Hibbett D.S."/>
            <person name="Martin F."/>
            <person name="Nordberg H.P."/>
            <person name="Cantor M.N."/>
            <person name="Hua S.X."/>
        </authorList>
    </citation>
    <scope>NUCLEOTIDE SEQUENCE [LARGE SCALE GENOMIC DNA]</scope>
    <source>
        <strain evidence="2 3">UH-Slu-Lm8-n1</strain>
    </source>
</reference>
<accession>A0A0D0AS70</accession>
<dbReference type="Gene3D" id="3.20.20.190">
    <property type="entry name" value="Phosphatidylinositol (PI) phosphodiesterase"/>
    <property type="match status" value="1"/>
</dbReference>
<name>A0A0D0AS70_9AGAM</name>
<evidence type="ECO:0000313" key="3">
    <source>
        <dbReference type="Proteomes" id="UP000054485"/>
    </source>
</evidence>
<dbReference type="OrthoDB" id="1046782at2759"/>
<organism evidence="2 3">
    <name type="scientific">Suillus luteus UH-Slu-Lm8-n1</name>
    <dbReference type="NCBI Taxonomy" id="930992"/>
    <lineage>
        <taxon>Eukaryota</taxon>
        <taxon>Fungi</taxon>
        <taxon>Dikarya</taxon>
        <taxon>Basidiomycota</taxon>
        <taxon>Agaricomycotina</taxon>
        <taxon>Agaricomycetes</taxon>
        <taxon>Agaricomycetidae</taxon>
        <taxon>Boletales</taxon>
        <taxon>Suillineae</taxon>
        <taxon>Suillaceae</taxon>
        <taxon>Suillus</taxon>
    </lineage>
</organism>
<dbReference type="HOGENOM" id="CLU_024117_3_1_1"/>
<evidence type="ECO:0000259" key="1">
    <source>
        <dbReference type="Pfam" id="PF00388"/>
    </source>
</evidence>
<dbReference type="InterPro" id="IPR000909">
    <property type="entry name" value="PLipase_C_PInositol-sp_X_dom"/>
</dbReference>
<protein>
    <submittedName>
        <fullName evidence="2">Unplaced genomic scaffold CY34scaffold_155, whole genome shotgun sequence</fullName>
    </submittedName>
</protein>
<gene>
    <name evidence="2" type="ORF">CY34DRAFT_241070</name>
</gene>
<dbReference type="InterPro" id="IPR017946">
    <property type="entry name" value="PLC-like_Pdiesterase_TIM-brl"/>
</dbReference>
<dbReference type="SUPFAM" id="SSF51695">
    <property type="entry name" value="PLC-like phosphodiesterases"/>
    <property type="match status" value="1"/>
</dbReference>
<dbReference type="AlphaFoldDB" id="A0A0D0AS70"/>
<sequence>MAFYGWPIAQCQSPSTSLERQLHSGIRVLDIRLAIVDSHLISYHGIYPERALFSEILLTVHTFLTTPSTSGETIVMSIKQEDSDTHHFSKLVRQEIVASPGGLGMWYLENRLPTLGEVRGKVVMFSRFGGNGDGWDNAAIGIHPPIWPDNDRNGFIWDCQDVLVQTHDWYTIPSFLSIPEKVALSTNILVASHGSSSLSISFLSALSIPLALPPIMARGLGWPQWGIGFEGVNARVGKWLLDRFDEREESDGKSRISGWALMDFYEDPIGQSVVPLLVECNFKGRKCEEGWA</sequence>
<dbReference type="InParanoid" id="A0A0D0AS70"/>
<dbReference type="Pfam" id="PF00388">
    <property type="entry name" value="PI-PLC-X"/>
    <property type="match status" value="1"/>
</dbReference>
<dbReference type="STRING" id="930992.A0A0D0AS70"/>
<feature type="domain" description="Phosphatidylinositol-specific phospholipase C X" evidence="1">
    <location>
        <begin position="12"/>
        <end position="126"/>
    </location>
</feature>
<proteinExistence type="predicted"/>
<dbReference type="GO" id="GO:0008081">
    <property type="term" value="F:phosphoric diester hydrolase activity"/>
    <property type="evidence" value="ECO:0007669"/>
    <property type="project" value="InterPro"/>
</dbReference>